<dbReference type="EC" id="2.7.-.-" evidence="3"/>
<sequence>MIPPMPTRTRIGFCLSTWRETSNGKGESAGSILTISRRWETAHQWPGRCSLPVRSLETLSGTASGPFFLHPPEGRARVAGQRWSRRSKERESPPSISARLYPFPGRWGRTGSFPPLPFPIPWAIPPGPGKKKRPCGGLWLRKPCGRWKQKSKSRRFFERKAMPDPVIQACSYILVHVPGFVRYGSKPSREIADSPGAALSVLENHLRIYEDAVAYPPNQVFIGNLHPDSLNGIEQPWYRHPLSDASRYGVYGEIMPQEEFLGLMKLADDFDLIWLEREAAPLLRGALQSHPFWKDSDLGKIDGGVDMEHIHERIENKGSLPLYFRGRIAGCIHRHHDQDDTLKAQVLMENLMAKASGALALKHLLKKADLPAKNVELLLNCSEEAAGDRYNRGGGGMAKAIGELCGCVSATGCDIKAFCVGPLYALLYAFSLVKARVFQRVAVVGGGSMAKLGMKFKGHVAKGMPILEDVLGGIAFLVTGDDGESPLVRLDGIGKHDIGSGSSQQNIMESLVLKPLDRMGKKITAVDRYAVELQNPEVTVSAGSGNVPLTNYRMIGALAVLRNEIQRGDIDRFVLKHGMPGFSPTQGHIPAAVPFLGHAVDAIKRGEMNNAMFIARGSLFLGRMTQLSDGLSFFIEKNPGKQKSTRSERKG</sequence>
<reference evidence="3 4" key="1">
    <citation type="journal article" date="2007" name="Proc. Natl. Acad. Sci. U.S.A.">
        <title>The genome of Syntrophus aciditrophicus: life at the thermodynamic limit of microbial growth.</title>
        <authorList>
            <person name="McInerney M.J."/>
            <person name="Rohlin L."/>
            <person name="Mouttaki H."/>
            <person name="Kim U."/>
            <person name="Krupp R.S."/>
            <person name="Rios-Hernandez L."/>
            <person name="Sieber J."/>
            <person name="Struchtemeyer C.G."/>
            <person name="Bhattacharyya A."/>
            <person name="Campbell J.W."/>
            <person name="Gunsalus R.P."/>
        </authorList>
    </citation>
    <scope>NUCLEOTIDE SEQUENCE [LARGE SCALE GENOMIC DNA]</scope>
    <source>
        <strain evidence="3 4">SB</strain>
    </source>
</reference>
<gene>
    <name evidence="3" type="ORF">SYN_00804</name>
</gene>
<dbReference type="NCBIfam" id="NF040746">
    <property type="entry name" value="reduct_C_beta"/>
    <property type="match status" value="1"/>
</dbReference>
<dbReference type="STRING" id="56780.SYN_00804"/>
<accession>Q2LVQ3</accession>
<proteinExistence type="predicted"/>
<dbReference type="SUPFAM" id="SSF53901">
    <property type="entry name" value="Thiolase-like"/>
    <property type="match status" value="1"/>
</dbReference>
<dbReference type="GO" id="GO:0016746">
    <property type="term" value="F:acyltransferase activity"/>
    <property type="evidence" value="ECO:0007669"/>
    <property type="project" value="InterPro"/>
</dbReference>
<dbReference type="InParanoid" id="Q2LVQ3"/>
<evidence type="ECO:0000313" key="3">
    <source>
        <dbReference type="EMBL" id="ABC78167.1"/>
    </source>
</evidence>
<dbReference type="Pfam" id="PF19364">
    <property type="entry name" value="DUF5940"/>
    <property type="match status" value="1"/>
</dbReference>
<dbReference type="InterPro" id="IPR045984">
    <property type="entry name" value="DUF5940"/>
</dbReference>
<evidence type="ECO:0000256" key="1">
    <source>
        <dbReference type="SAM" id="MobiDB-lite"/>
    </source>
</evidence>
<dbReference type="AlphaFoldDB" id="Q2LVQ3"/>
<evidence type="ECO:0000259" key="2">
    <source>
        <dbReference type="Pfam" id="PF19364"/>
    </source>
</evidence>
<dbReference type="HOGENOM" id="CLU_027957_0_0_7"/>
<dbReference type="KEGG" id="sat:SYN_00804"/>
<feature type="domain" description="DUF5940" evidence="2">
    <location>
        <begin position="507"/>
        <end position="647"/>
    </location>
</feature>
<dbReference type="InterPro" id="IPR016039">
    <property type="entry name" value="Thiolase-like"/>
</dbReference>
<evidence type="ECO:0000313" key="4">
    <source>
        <dbReference type="Proteomes" id="UP000001933"/>
    </source>
</evidence>
<dbReference type="Proteomes" id="UP000001933">
    <property type="component" value="Chromosome"/>
</dbReference>
<dbReference type="Gene3D" id="3.40.47.10">
    <property type="match status" value="1"/>
</dbReference>
<name>Q2LVQ3_SYNAS</name>
<dbReference type="eggNOG" id="COG0332">
    <property type="taxonomic scope" value="Bacteria"/>
</dbReference>
<keyword evidence="3" id="KW-0808">Transferase</keyword>
<protein>
    <submittedName>
        <fullName evidence="3">Glycine reductase complex protein C large subunit</fullName>
        <ecNumber evidence="3">2.7.-.-</ecNumber>
    </submittedName>
</protein>
<feature type="region of interest" description="Disordered" evidence="1">
    <location>
        <begin position="78"/>
        <end position="97"/>
    </location>
</feature>
<organism evidence="3 4">
    <name type="scientific">Syntrophus aciditrophicus (strain SB)</name>
    <dbReference type="NCBI Taxonomy" id="56780"/>
    <lineage>
        <taxon>Bacteria</taxon>
        <taxon>Pseudomonadati</taxon>
        <taxon>Thermodesulfobacteriota</taxon>
        <taxon>Syntrophia</taxon>
        <taxon>Syntrophales</taxon>
        <taxon>Syntrophaceae</taxon>
        <taxon>Syntrophus</taxon>
    </lineage>
</organism>
<dbReference type="EMBL" id="CP000252">
    <property type="protein sequence ID" value="ABC78167.1"/>
    <property type="molecule type" value="Genomic_DNA"/>
</dbReference>
<keyword evidence="4" id="KW-1185">Reference proteome</keyword>